<dbReference type="GO" id="GO:0005524">
    <property type="term" value="F:ATP binding"/>
    <property type="evidence" value="ECO:0007669"/>
    <property type="project" value="UniProtKB-KW"/>
</dbReference>
<dbReference type="SUPFAM" id="SSF90123">
    <property type="entry name" value="ABC transporter transmembrane region"/>
    <property type="match status" value="2"/>
</dbReference>
<dbReference type="InterPro" id="IPR011527">
    <property type="entry name" value="ABC1_TM_dom"/>
</dbReference>
<feature type="transmembrane region" description="Helical" evidence="13">
    <location>
        <begin position="406"/>
        <end position="424"/>
    </location>
</feature>
<dbReference type="InterPro" id="IPR050173">
    <property type="entry name" value="ABC_transporter_C-like"/>
</dbReference>
<feature type="transmembrane region" description="Helical" evidence="13">
    <location>
        <begin position="1177"/>
        <end position="1204"/>
    </location>
</feature>
<dbReference type="Gene3D" id="1.20.1560.10">
    <property type="entry name" value="ABC transporter type 1, transmembrane domain"/>
    <property type="match status" value="2"/>
</dbReference>
<feature type="transmembrane region" description="Helical" evidence="13">
    <location>
        <begin position="1002"/>
        <end position="1028"/>
    </location>
</feature>
<dbReference type="SUPFAM" id="SSF52540">
    <property type="entry name" value="P-loop containing nucleoside triphosphate hydrolases"/>
    <property type="match status" value="2"/>
</dbReference>
<keyword evidence="7" id="KW-0067">ATP-binding</keyword>
<dbReference type="PROSITE" id="PS50929">
    <property type="entry name" value="ABC_TM1F"/>
    <property type="match status" value="2"/>
</dbReference>
<keyword evidence="9 13" id="KW-0472">Membrane</keyword>
<dbReference type="GO" id="GO:0005886">
    <property type="term" value="C:plasma membrane"/>
    <property type="evidence" value="ECO:0007669"/>
    <property type="project" value="UniProtKB-SubCell"/>
</dbReference>
<keyword evidence="10" id="KW-0325">Glycoprotein</keyword>
<dbReference type="Proteomes" id="UP001301769">
    <property type="component" value="Unassembled WGS sequence"/>
</dbReference>
<dbReference type="FunFam" id="3.40.50.300:FF:002145">
    <property type="entry name" value="ABC transporter (MsbA subfamily)"/>
    <property type="match status" value="1"/>
</dbReference>
<evidence type="ECO:0000256" key="9">
    <source>
        <dbReference type="ARBA" id="ARBA00023136"/>
    </source>
</evidence>
<evidence type="ECO:0000256" key="8">
    <source>
        <dbReference type="ARBA" id="ARBA00022989"/>
    </source>
</evidence>
<feature type="transmembrane region" description="Helical" evidence="13">
    <location>
        <begin position="332"/>
        <end position="352"/>
    </location>
</feature>
<evidence type="ECO:0000256" key="1">
    <source>
        <dbReference type="ARBA" id="ARBA00004651"/>
    </source>
</evidence>
<feature type="region of interest" description="Disordered" evidence="12">
    <location>
        <begin position="920"/>
        <end position="943"/>
    </location>
</feature>
<dbReference type="GO" id="GO:0016887">
    <property type="term" value="F:ATP hydrolysis activity"/>
    <property type="evidence" value="ECO:0007669"/>
    <property type="project" value="InterPro"/>
</dbReference>
<dbReference type="PROSITE" id="PS00211">
    <property type="entry name" value="ABC_TRANSPORTER_1"/>
    <property type="match status" value="1"/>
</dbReference>
<keyword evidence="3" id="KW-0813">Transport</keyword>
<feature type="transmembrane region" description="Helical" evidence="13">
    <location>
        <begin position="300"/>
        <end position="320"/>
    </location>
</feature>
<evidence type="ECO:0000256" key="12">
    <source>
        <dbReference type="SAM" id="MobiDB-lite"/>
    </source>
</evidence>
<evidence type="ECO:0000256" key="13">
    <source>
        <dbReference type="SAM" id="Phobius"/>
    </source>
</evidence>
<feature type="transmembrane region" description="Helical" evidence="13">
    <location>
        <begin position="430"/>
        <end position="450"/>
    </location>
</feature>
<dbReference type="EMBL" id="MU858139">
    <property type="protein sequence ID" value="KAK4211840.1"/>
    <property type="molecule type" value="Genomic_DNA"/>
</dbReference>
<evidence type="ECO:0000259" key="14">
    <source>
        <dbReference type="PROSITE" id="PS50893"/>
    </source>
</evidence>
<evidence type="ECO:0000256" key="5">
    <source>
        <dbReference type="ARBA" id="ARBA00022692"/>
    </source>
</evidence>
<evidence type="ECO:0000256" key="11">
    <source>
        <dbReference type="ARBA" id="ARBA00059074"/>
    </source>
</evidence>
<dbReference type="InterPro" id="IPR036640">
    <property type="entry name" value="ABC1_TM_sf"/>
</dbReference>
<feature type="domain" description="ABC transporter" evidence="14">
    <location>
        <begin position="1283"/>
        <end position="1521"/>
    </location>
</feature>
<dbReference type="InterPro" id="IPR044746">
    <property type="entry name" value="ABCC_6TM_D1"/>
</dbReference>
<organism evidence="16 17">
    <name type="scientific">Rhypophila decipiens</name>
    <dbReference type="NCBI Taxonomy" id="261697"/>
    <lineage>
        <taxon>Eukaryota</taxon>
        <taxon>Fungi</taxon>
        <taxon>Dikarya</taxon>
        <taxon>Ascomycota</taxon>
        <taxon>Pezizomycotina</taxon>
        <taxon>Sordariomycetes</taxon>
        <taxon>Sordariomycetidae</taxon>
        <taxon>Sordariales</taxon>
        <taxon>Naviculisporaceae</taxon>
        <taxon>Rhypophila</taxon>
    </lineage>
</organism>
<gene>
    <name evidence="16" type="ORF">QBC37DRAFT_375590</name>
</gene>
<feature type="transmembrane region" description="Helical" evidence="13">
    <location>
        <begin position="38"/>
        <end position="57"/>
    </location>
</feature>
<accession>A0AAN7B8D0</accession>
<feature type="domain" description="ABC transmembrane type-1" evidence="15">
    <location>
        <begin position="968"/>
        <end position="1243"/>
    </location>
</feature>
<dbReference type="GO" id="GO:0140359">
    <property type="term" value="F:ABC-type transporter activity"/>
    <property type="evidence" value="ECO:0007669"/>
    <property type="project" value="InterPro"/>
</dbReference>
<keyword evidence="6" id="KW-0547">Nucleotide-binding</keyword>
<feature type="transmembrane region" description="Helical" evidence="13">
    <location>
        <begin position="1059"/>
        <end position="1080"/>
    </location>
</feature>
<comment type="subcellular location">
    <subcellularLocation>
        <location evidence="1">Cell membrane</location>
        <topology evidence="1">Multi-pass membrane protein</topology>
    </subcellularLocation>
</comment>
<dbReference type="Gene3D" id="3.40.50.300">
    <property type="entry name" value="P-loop containing nucleotide triphosphate hydrolases"/>
    <property type="match status" value="2"/>
</dbReference>
<keyword evidence="17" id="KW-1185">Reference proteome</keyword>
<feature type="transmembrane region" description="Helical" evidence="13">
    <location>
        <begin position="111"/>
        <end position="128"/>
    </location>
</feature>
<comment type="similarity">
    <text evidence="2">Belongs to the ABC transporter superfamily. ABCC family. Conjugate transporter (TC 3.A.1.208) subfamily.</text>
</comment>
<keyword evidence="8 13" id="KW-1133">Transmembrane helix</keyword>
<dbReference type="InterPro" id="IPR003439">
    <property type="entry name" value="ABC_transporter-like_ATP-bd"/>
</dbReference>
<dbReference type="CDD" id="cd18579">
    <property type="entry name" value="ABC_6TM_ABCC_D1"/>
    <property type="match status" value="1"/>
</dbReference>
<evidence type="ECO:0000313" key="16">
    <source>
        <dbReference type="EMBL" id="KAK4211840.1"/>
    </source>
</evidence>
<reference evidence="16" key="1">
    <citation type="journal article" date="2023" name="Mol. Phylogenet. Evol.">
        <title>Genome-scale phylogeny and comparative genomics of the fungal order Sordariales.</title>
        <authorList>
            <person name="Hensen N."/>
            <person name="Bonometti L."/>
            <person name="Westerberg I."/>
            <person name="Brannstrom I.O."/>
            <person name="Guillou S."/>
            <person name="Cros-Aarteil S."/>
            <person name="Calhoun S."/>
            <person name="Haridas S."/>
            <person name="Kuo A."/>
            <person name="Mondo S."/>
            <person name="Pangilinan J."/>
            <person name="Riley R."/>
            <person name="LaButti K."/>
            <person name="Andreopoulos B."/>
            <person name="Lipzen A."/>
            <person name="Chen C."/>
            <person name="Yan M."/>
            <person name="Daum C."/>
            <person name="Ng V."/>
            <person name="Clum A."/>
            <person name="Steindorff A."/>
            <person name="Ohm R.A."/>
            <person name="Martin F."/>
            <person name="Silar P."/>
            <person name="Natvig D.O."/>
            <person name="Lalanne C."/>
            <person name="Gautier V."/>
            <person name="Ament-Velasquez S.L."/>
            <person name="Kruys A."/>
            <person name="Hutchinson M.I."/>
            <person name="Powell A.J."/>
            <person name="Barry K."/>
            <person name="Miller A.N."/>
            <person name="Grigoriev I.V."/>
            <person name="Debuchy R."/>
            <person name="Gladieux P."/>
            <person name="Hiltunen Thoren M."/>
            <person name="Johannesson H."/>
        </authorList>
    </citation>
    <scope>NUCLEOTIDE SEQUENCE</scope>
    <source>
        <strain evidence="16">PSN293</strain>
    </source>
</reference>
<dbReference type="InterPro" id="IPR044726">
    <property type="entry name" value="ABCC_6TM_D2"/>
</dbReference>
<dbReference type="InterPro" id="IPR017871">
    <property type="entry name" value="ABC_transporter-like_CS"/>
</dbReference>
<dbReference type="PANTHER" id="PTHR24223">
    <property type="entry name" value="ATP-BINDING CASSETTE SUB-FAMILY C"/>
    <property type="match status" value="1"/>
</dbReference>
<evidence type="ECO:0000313" key="17">
    <source>
        <dbReference type="Proteomes" id="UP001301769"/>
    </source>
</evidence>
<keyword evidence="4" id="KW-1003">Cell membrane</keyword>
<evidence type="ECO:0000256" key="6">
    <source>
        <dbReference type="ARBA" id="ARBA00022741"/>
    </source>
</evidence>
<dbReference type="PROSITE" id="PS50893">
    <property type="entry name" value="ABC_TRANSPORTER_2"/>
    <property type="match status" value="2"/>
</dbReference>
<feature type="transmembrane region" description="Helical" evidence="13">
    <location>
        <begin position="69"/>
        <end position="91"/>
    </location>
</feature>
<dbReference type="InterPro" id="IPR056227">
    <property type="entry name" value="TMD0_ABC"/>
</dbReference>
<dbReference type="Pfam" id="PF00005">
    <property type="entry name" value="ABC_tran"/>
    <property type="match status" value="2"/>
</dbReference>
<dbReference type="FunFam" id="1.20.1560.10:FF:000055">
    <property type="entry name" value="ABC multidrug transporter (Eurofung)"/>
    <property type="match status" value="1"/>
</dbReference>
<feature type="transmembrane region" description="Helical" evidence="13">
    <location>
        <begin position="1216"/>
        <end position="1238"/>
    </location>
</feature>
<dbReference type="FunFam" id="1.20.1560.10:FF:000066">
    <property type="entry name" value="ABC multidrug transporter (Eurofung)"/>
    <property type="match status" value="1"/>
</dbReference>
<dbReference type="CDD" id="cd18580">
    <property type="entry name" value="ABC_6TM_ABCC_D2"/>
    <property type="match status" value="1"/>
</dbReference>
<comment type="caution">
    <text evidence="16">The sequence shown here is derived from an EMBL/GenBank/DDBJ whole genome shotgun (WGS) entry which is preliminary data.</text>
</comment>
<evidence type="ECO:0000256" key="3">
    <source>
        <dbReference type="ARBA" id="ARBA00022448"/>
    </source>
</evidence>
<reference evidence="16" key="2">
    <citation type="submission" date="2023-05" db="EMBL/GenBank/DDBJ databases">
        <authorList>
            <consortium name="Lawrence Berkeley National Laboratory"/>
            <person name="Steindorff A."/>
            <person name="Hensen N."/>
            <person name="Bonometti L."/>
            <person name="Westerberg I."/>
            <person name="Brannstrom I.O."/>
            <person name="Guillou S."/>
            <person name="Cros-Aarteil S."/>
            <person name="Calhoun S."/>
            <person name="Haridas S."/>
            <person name="Kuo A."/>
            <person name="Mondo S."/>
            <person name="Pangilinan J."/>
            <person name="Riley R."/>
            <person name="Labutti K."/>
            <person name="Andreopoulos B."/>
            <person name="Lipzen A."/>
            <person name="Chen C."/>
            <person name="Yanf M."/>
            <person name="Daum C."/>
            <person name="Ng V."/>
            <person name="Clum A."/>
            <person name="Ohm R."/>
            <person name="Martin F."/>
            <person name="Silar P."/>
            <person name="Natvig D."/>
            <person name="Lalanne C."/>
            <person name="Gautier V."/>
            <person name="Ament-Velasquez S.L."/>
            <person name="Kruys A."/>
            <person name="Hutchinson M.I."/>
            <person name="Powell A.J."/>
            <person name="Barry K."/>
            <person name="Miller A.N."/>
            <person name="Grigoriev I.V."/>
            <person name="Debuchy R."/>
            <person name="Gladieux P."/>
            <person name="Thoren M.H."/>
            <person name="Johannesson H."/>
        </authorList>
    </citation>
    <scope>NUCLEOTIDE SEQUENCE</scope>
    <source>
        <strain evidence="16">PSN293</strain>
    </source>
</reference>
<evidence type="ECO:0000256" key="4">
    <source>
        <dbReference type="ARBA" id="ARBA00022475"/>
    </source>
</evidence>
<dbReference type="SMART" id="SM00382">
    <property type="entry name" value="AAA"/>
    <property type="match status" value="2"/>
</dbReference>
<dbReference type="InterPro" id="IPR003593">
    <property type="entry name" value="AAA+_ATPase"/>
</dbReference>
<evidence type="ECO:0000259" key="15">
    <source>
        <dbReference type="PROSITE" id="PS50929"/>
    </source>
</evidence>
<sequence>MRCTPDNKFGPVVVVVDLDDVDGGGGCAFDFTVTFERVFFALMPSLLVSPVLMARIWHIFRYKTRQVRVDWFLGLVVKSGLYIILAALQLAELGLYAAQPSLTYSDLTLPASAAILVAILSLAGSSLLEHSISPRPAPLIQGYLLLTLLFDAARLRTRWRLTSLGPGAEMQQELVIIGALQTASFVLKLALLIFESLPKDQYLLPGPIDGVPPYSPEEKAGLFSRSLLLWLNTLFLKGYRHKLEVDDLSRIDSALGSEKLTEKVEFAWEETGVKIRRRRLAISLARAFWKQLVVIQLPRLALVGFAIAQPFLVQAALRYVKDHASLPVEFGYGLVGAFGLVYVGVAISTLWYQHLTFRLLTMVRGSLIGMIFKHSLRLPASEGAGSANAVSLMSTDMERIQQTLEWVLNVGPAAVQVGLGLWILSLYMAAVSVAPLVVALICGLVVARVGKNMPPRQRRWMQAIQKRVGVTTDAIGYIKGVKMSNLSEKVADQIQGFRESEMEDQKAFRRLQITNITIGQTPMELTPAVTFTAFAIVQRLGGGGQFHVETAFTSLALLSILILPIAELVMAMTNLASALSCLDRIQEYLEKDVQQDSRSLPPVLMTEGRASNSTGEIDGTDHGVSTGVELQPLGDLSIGRPQIISGPGHNSRPLARITNGTFGWETDKPILRDINMEVTPSKLIMIIGPVGVGKSTLLQSLLGETLVMSGTVECSSPKQIAYCNQEPWLLNLSIKENILGISKYNEDRYSRVVDACQLRQDFEALPEGDETLTGSKGLSLSGGQRQRIALARAAYSGKQLTVMDDSLSGLDADTSVKCFQALFGSPSEALFRRDERAVVFATHNAQWLPYADEIIVLGPEGRIIAQGDYESLIVGCEYVRNLQVPTQKHPEDSDFVAGQRETRDDEVVLAEQDNAGGSDKMLARVSSRNQPDQTEEEAVSKPKPRAGSNFWYYVSSMGKGPIWGFATLVLLRVACNTAQPVWLKFWVSTNQGNPEEDIGKWVGVYMLLSLLTVGMIALSVGFLLLIIVPKSAKNIHRKLLDATFDAPLSFFVAKDTGMIVNLFTTDLNLIDLALPVSFIITSERLTSIVGEIILTCIASGYLALSIPILAVVLYLIQRIYLKTSRQLRTLDLELKAPLFSHFISTSAGLVTLRAFSWTGAAEKENVRLLDISQRPHYLLFCLQRWLTLVLDLITAGMAVLLMGLAVRLRDSIDPGYLGVALVSVMNFGQVLSTLIMYWTNLETSLQAVGRIKDYVDEVPREQRTCPEGEEAEVPLSWPGRGQVVISNVSASYGELKVLDGLNLRFEPGSKVAICGRTGSGKSSLLGLMLRLYEPDDGSILVDGVDMFSLAPTRVREGIVALPQDPLFLEGTVRENLDPMWKHRGDENDELFWGVLEKTGLRALVKEKGGLDAKLSVDWLSTGQRQLFCLARVLLRRESRVLVLDEATSHLDMQTERLVNELIKTEFKEWTVLVVTHRVKDVAEKESGFDQVVILGRGKVVERGSPCGLMRKGPGGLFYQMVQMQES</sequence>
<feature type="domain" description="ABC transporter" evidence="14">
    <location>
        <begin position="655"/>
        <end position="885"/>
    </location>
</feature>
<dbReference type="Pfam" id="PF24357">
    <property type="entry name" value="TMD0_ABC"/>
    <property type="match status" value="1"/>
</dbReference>
<dbReference type="PANTHER" id="PTHR24223:SF399">
    <property type="entry name" value="ABC TRANSPORTER ATNG"/>
    <property type="match status" value="1"/>
</dbReference>
<evidence type="ECO:0000256" key="7">
    <source>
        <dbReference type="ARBA" id="ARBA00022840"/>
    </source>
</evidence>
<proteinExistence type="inferred from homology"/>
<protein>
    <submittedName>
        <fullName evidence="16">ABC transporter</fullName>
    </submittedName>
</protein>
<feature type="transmembrane region" description="Helical" evidence="13">
    <location>
        <begin position="1092"/>
        <end position="1116"/>
    </location>
</feature>
<feature type="domain" description="ABC transmembrane type-1" evidence="15">
    <location>
        <begin position="300"/>
        <end position="577"/>
    </location>
</feature>
<keyword evidence="5 13" id="KW-0812">Transmembrane</keyword>
<dbReference type="Pfam" id="PF00664">
    <property type="entry name" value="ABC_membrane"/>
    <property type="match status" value="2"/>
</dbReference>
<evidence type="ECO:0000256" key="2">
    <source>
        <dbReference type="ARBA" id="ARBA00009726"/>
    </source>
</evidence>
<comment type="function">
    <text evidence="11">ABC-type transporter; part of the gene cluster that mediates the biosynthesis of the phomopsins, a group of hexapeptide mycotoxins which infects lupins and causes lupinosis disease in livestock.</text>
</comment>
<name>A0AAN7B8D0_9PEZI</name>
<dbReference type="CDD" id="cd03250">
    <property type="entry name" value="ABCC_MRP_domain1"/>
    <property type="match status" value="1"/>
</dbReference>
<evidence type="ECO:0000256" key="10">
    <source>
        <dbReference type="ARBA" id="ARBA00023180"/>
    </source>
</evidence>
<dbReference type="InterPro" id="IPR027417">
    <property type="entry name" value="P-loop_NTPase"/>
</dbReference>